<evidence type="ECO:0000256" key="2">
    <source>
        <dbReference type="ARBA" id="ARBA00009947"/>
    </source>
</evidence>
<dbReference type="Proteomes" id="UP000310158">
    <property type="component" value="Unassembled WGS sequence"/>
</dbReference>
<dbReference type="FunFam" id="2.102.10.10:FF:000001">
    <property type="entry name" value="Cytochrome b-c1 complex subunit Rieske, mitochondrial"/>
    <property type="match status" value="1"/>
</dbReference>
<feature type="compositionally biased region" description="Acidic residues" evidence="14">
    <location>
        <begin position="374"/>
        <end position="393"/>
    </location>
</feature>
<dbReference type="Gene3D" id="3.30.1120.90">
    <property type="entry name" value="Nucleosome assembly protein"/>
    <property type="match status" value="1"/>
</dbReference>
<keyword evidence="7" id="KW-1133">Transmembrane helix</keyword>
<evidence type="ECO:0000313" key="16">
    <source>
        <dbReference type="Proteomes" id="UP000310158"/>
    </source>
</evidence>
<evidence type="ECO:0000256" key="6">
    <source>
        <dbReference type="ARBA" id="ARBA00022723"/>
    </source>
</evidence>
<dbReference type="GO" id="GO:0006334">
    <property type="term" value="P:nucleosome assembly"/>
    <property type="evidence" value="ECO:0007669"/>
    <property type="project" value="InterPro"/>
</dbReference>
<evidence type="ECO:0000256" key="5">
    <source>
        <dbReference type="ARBA" id="ARBA00022714"/>
    </source>
</evidence>
<comment type="subcellular location">
    <subcellularLocation>
        <location evidence="1">Membrane</location>
        <topology evidence="1">Single-pass membrane protein</topology>
    </subcellularLocation>
</comment>
<keyword evidence="8" id="KW-0408">Iron</keyword>
<keyword evidence="9" id="KW-0411">Iron-sulfur</keyword>
<dbReference type="EMBL" id="SGPL01000113">
    <property type="protein sequence ID" value="THH17400.1"/>
    <property type="molecule type" value="Genomic_DNA"/>
</dbReference>
<dbReference type="NCBIfam" id="TIGR01416">
    <property type="entry name" value="Rieske_proteo"/>
    <property type="match status" value="1"/>
</dbReference>
<evidence type="ECO:0000256" key="14">
    <source>
        <dbReference type="SAM" id="MobiDB-lite"/>
    </source>
</evidence>
<comment type="similarity">
    <text evidence="2">Belongs to the nucleosome assembly protein (NAP) family.</text>
</comment>
<evidence type="ECO:0000256" key="9">
    <source>
        <dbReference type="ARBA" id="ARBA00023014"/>
    </source>
</evidence>
<keyword evidence="10" id="KW-0472">Membrane</keyword>
<dbReference type="GO" id="GO:0051537">
    <property type="term" value="F:2 iron, 2 sulfur cluster binding"/>
    <property type="evidence" value="ECO:0007669"/>
    <property type="project" value="UniProtKB-KW"/>
</dbReference>
<keyword evidence="5" id="KW-0001">2Fe-2S</keyword>
<dbReference type="InterPro" id="IPR006317">
    <property type="entry name" value="Ubiquinol_cyt_c_Rdtase_Fe-S-su"/>
</dbReference>
<dbReference type="CDD" id="cd03470">
    <property type="entry name" value="Rieske_cytochrome_bc1"/>
    <property type="match status" value="1"/>
</dbReference>
<evidence type="ECO:0000256" key="13">
    <source>
        <dbReference type="ARBA" id="ARBA00072517"/>
    </source>
</evidence>
<evidence type="ECO:0000256" key="10">
    <source>
        <dbReference type="ARBA" id="ARBA00023136"/>
    </source>
</evidence>
<dbReference type="InterPro" id="IPR002164">
    <property type="entry name" value="NAP_family"/>
</dbReference>
<comment type="similarity">
    <text evidence="3">Belongs to the Rieske iron-sulfur protein family.</text>
</comment>
<evidence type="ECO:0000256" key="1">
    <source>
        <dbReference type="ARBA" id="ARBA00004167"/>
    </source>
</evidence>
<dbReference type="GO" id="GO:0046872">
    <property type="term" value="F:metal ion binding"/>
    <property type="evidence" value="ECO:0007669"/>
    <property type="project" value="UniProtKB-KW"/>
</dbReference>
<dbReference type="InterPro" id="IPR036922">
    <property type="entry name" value="Rieske_2Fe-2S_sf"/>
</dbReference>
<evidence type="ECO:0000256" key="3">
    <source>
        <dbReference type="ARBA" id="ARBA00010651"/>
    </source>
</evidence>
<evidence type="ECO:0000256" key="8">
    <source>
        <dbReference type="ARBA" id="ARBA00023004"/>
    </source>
</evidence>
<gene>
    <name evidence="15" type="ORF">EW146_g3391</name>
</gene>
<keyword evidence="6" id="KW-0479">Metal-binding</keyword>
<dbReference type="InterPro" id="IPR014349">
    <property type="entry name" value="Rieske_Fe-S_prot"/>
</dbReference>
<dbReference type="GO" id="GO:0008121">
    <property type="term" value="F:quinol-cytochrome-c reductase activity"/>
    <property type="evidence" value="ECO:0007669"/>
    <property type="project" value="InterPro"/>
</dbReference>
<dbReference type="SUPFAM" id="SSF50022">
    <property type="entry name" value="ISP domain"/>
    <property type="match status" value="1"/>
</dbReference>
<dbReference type="SUPFAM" id="SSF143113">
    <property type="entry name" value="NAP-like"/>
    <property type="match status" value="1"/>
</dbReference>
<evidence type="ECO:0000313" key="15">
    <source>
        <dbReference type="EMBL" id="THH17400.1"/>
    </source>
</evidence>
<dbReference type="Pfam" id="PF00956">
    <property type="entry name" value="NAP"/>
    <property type="match status" value="1"/>
</dbReference>
<comment type="caution">
    <text evidence="15">The sequence shown here is derived from an EMBL/GenBank/DDBJ whole genome shotgun (WGS) entry which is preliminary data.</text>
</comment>
<dbReference type="PANTHER" id="PTHR10134">
    <property type="entry name" value="CYTOCHROME B-C1 COMPLEX SUBUNIT RIESKE, MITOCHONDRIAL"/>
    <property type="match status" value="1"/>
</dbReference>
<dbReference type="GO" id="GO:0016020">
    <property type="term" value="C:membrane"/>
    <property type="evidence" value="ECO:0007669"/>
    <property type="project" value="UniProtKB-SubCell"/>
</dbReference>
<comment type="cofactor">
    <cofactor evidence="12">
        <name>[2Fe-2S] cluster</name>
        <dbReference type="ChEBI" id="CHEBI:190135"/>
    </cofactor>
</comment>
<sequence>MSASADVLALAKVEVELANIPEGKNVVIKWRGKPVFIRHRTAGEIEEARQVDWKSLRDPQSDEERVKKPEWLVMLGVCTHLGCVPIGEAGDYGGWCVPVLASCSAPATVRITISPAVPAKAPAPLPTPFPSFIMTAKTSKKRASPGADIEKSPLDAVELGEEDAMKLNDIQKDIQRAELILERRAQETLTPVYQRRREALKSIKMFWPVALMNHGVFAVHAQHDADKTALSYLEDVWVVRDKREPKVFTLEFYFKENPFFSDPVLRKEYRFEPSNAADDETPDADGITPSMLDFSWERDVTAQATKINWKDDSKNLTKLYPLVLEEAEDDIPSDFGSFFNFFEVAPDHGDLGVIIANEVFPDVIDYFMGTAGGDELDSEDEEESEDDENEEIDLEKPREKKAKKA</sequence>
<name>A0A4S4M3K3_9AGAM</name>
<organism evidence="15 16">
    <name type="scientific">Bondarzewia mesenterica</name>
    <dbReference type="NCBI Taxonomy" id="1095465"/>
    <lineage>
        <taxon>Eukaryota</taxon>
        <taxon>Fungi</taxon>
        <taxon>Dikarya</taxon>
        <taxon>Basidiomycota</taxon>
        <taxon>Agaricomycotina</taxon>
        <taxon>Agaricomycetes</taxon>
        <taxon>Russulales</taxon>
        <taxon>Bondarzewiaceae</taxon>
        <taxon>Bondarzewia</taxon>
    </lineage>
</organism>
<dbReference type="Gene3D" id="2.102.10.10">
    <property type="entry name" value="Rieske [2Fe-2S] iron-sulphur domain"/>
    <property type="match status" value="1"/>
</dbReference>
<dbReference type="AlphaFoldDB" id="A0A4S4M3K3"/>
<evidence type="ECO:0000256" key="11">
    <source>
        <dbReference type="ARBA" id="ARBA00023157"/>
    </source>
</evidence>
<reference evidence="15 16" key="1">
    <citation type="submission" date="2019-02" db="EMBL/GenBank/DDBJ databases">
        <title>Genome sequencing of the rare red list fungi Bondarzewia mesenterica.</title>
        <authorList>
            <person name="Buettner E."/>
            <person name="Kellner H."/>
        </authorList>
    </citation>
    <scope>NUCLEOTIDE SEQUENCE [LARGE SCALE GENOMIC DNA]</scope>
    <source>
        <strain evidence="15 16">DSM 108281</strain>
    </source>
</reference>
<dbReference type="InterPro" id="IPR037231">
    <property type="entry name" value="NAP-like_sf"/>
</dbReference>
<keyword evidence="11" id="KW-1015">Disulfide bond</keyword>
<feature type="region of interest" description="Disordered" evidence="14">
    <location>
        <begin position="370"/>
        <end position="405"/>
    </location>
</feature>
<dbReference type="GO" id="GO:0005634">
    <property type="term" value="C:nucleus"/>
    <property type="evidence" value="ECO:0007669"/>
    <property type="project" value="InterPro"/>
</dbReference>
<evidence type="ECO:0000256" key="12">
    <source>
        <dbReference type="ARBA" id="ARBA00034078"/>
    </source>
</evidence>
<accession>A0A4S4M3K3</accession>
<keyword evidence="4" id="KW-0812">Transmembrane</keyword>
<proteinExistence type="inferred from homology"/>
<evidence type="ECO:0000256" key="4">
    <source>
        <dbReference type="ARBA" id="ARBA00022692"/>
    </source>
</evidence>
<protein>
    <recommendedName>
        <fullName evidence="13">Cytochrome b-c1 complex subunit Rieske, mitochondrial</fullName>
    </recommendedName>
</protein>
<dbReference type="OrthoDB" id="19419at2759"/>
<keyword evidence="16" id="KW-1185">Reference proteome</keyword>
<evidence type="ECO:0000256" key="7">
    <source>
        <dbReference type="ARBA" id="ARBA00022989"/>
    </source>
</evidence>